<keyword evidence="4" id="KW-1185">Reference proteome</keyword>
<sequence length="293" mass="32688">MKPVPFQIEKVYPPRGPLQQYRLVQSAAFNCFRCGQSKKSKLTTIYGDDWSRRLCNGCYGRLLSIYEVKGGRTPDDERTDALAAVLLGLVSKDEIIQAERLLRASENRAELLSPEAIRFIATSEHVSKHLASQPGLEWSPAVIGLCKSVELEAARLLLRPLAVQLAEANLAVDRADKDYGRVAAFCTDPTRRPPELGAIVHFLRTLANSKKRRQQSLLLQGFLKLVSNWPGSHWLLDESGLASFLNVLTTDYRNPAAHTTELGQADYARCRNLVLGADGGLWKLLVSTVRHRR</sequence>
<dbReference type="AlphaFoldDB" id="A0A336JTZ6"/>
<accession>A0A336JTZ6</accession>
<dbReference type="EMBL" id="QRDT01000028">
    <property type="protein sequence ID" value="RED26088.1"/>
    <property type="molecule type" value="Genomic_DNA"/>
</dbReference>
<evidence type="ECO:0000313" key="1">
    <source>
        <dbReference type="EMBL" id="RED26088.1"/>
    </source>
</evidence>
<protein>
    <submittedName>
        <fullName evidence="2">Uncharacterized protein</fullName>
    </submittedName>
</protein>
<dbReference type="Proteomes" id="UP000252631">
    <property type="component" value="Unassembled WGS sequence"/>
</dbReference>
<dbReference type="RefSeq" id="WP_114360425.1">
    <property type="nucleotide sequence ID" value="NZ_QRDT01000028.1"/>
</dbReference>
<organism evidence="2 3">
    <name type="scientific">Rhodopseudomonas pentothenatexigens</name>
    <dbReference type="NCBI Taxonomy" id="999699"/>
    <lineage>
        <taxon>Bacteria</taxon>
        <taxon>Pseudomonadati</taxon>
        <taxon>Pseudomonadota</taxon>
        <taxon>Alphaproteobacteria</taxon>
        <taxon>Hyphomicrobiales</taxon>
        <taxon>Nitrobacteraceae</taxon>
        <taxon>Rhodopseudomonas</taxon>
    </lineage>
</organism>
<dbReference type="OrthoDB" id="3304871at2"/>
<reference evidence="1 4" key="2">
    <citation type="submission" date="2018-07" db="EMBL/GenBank/DDBJ databases">
        <title>Genomic Encyclopedia of Archaeal and Bacterial Type Strains, Phase II (KMG-II): from individual species to whole genera.</title>
        <authorList>
            <person name="Goeker M."/>
        </authorList>
    </citation>
    <scope>NUCLEOTIDE SEQUENCE [LARGE SCALE GENOMIC DNA]</scope>
    <source>
        <strain evidence="1 4">JA575</strain>
    </source>
</reference>
<gene>
    <name evidence="1" type="ORF">BJ125_12839</name>
    <name evidence="2" type="ORF">SAMN05892882_12839</name>
</gene>
<evidence type="ECO:0000313" key="2">
    <source>
        <dbReference type="EMBL" id="SSW93012.1"/>
    </source>
</evidence>
<evidence type="ECO:0000313" key="3">
    <source>
        <dbReference type="Proteomes" id="UP000252631"/>
    </source>
</evidence>
<dbReference type="Proteomes" id="UP000256343">
    <property type="component" value="Unassembled WGS sequence"/>
</dbReference>
<name>A0A336JTZ6_9BRAD</name>
<reference evidence="2 3" key="1">
    <citation type="submission" date="2017-08" db="EMBL/GenBank/DDBJ databases">
        <authorList>
            <person name="de Groot N.N."/>
        </authorList>
    </citation>
    <scope>NUCLEOTIDE SEQUENCE [LARGE SCALE GENOMIC DNA]</scope>
    <source>
        <strain evidence="2 3">JA575</strain>
    </source>
</reference>
<proteinExistence type="predicted"/>
<evidence type="ECO:0000313" key="4">
    <source>
        <dbReference type="Proteomes" id="UP000256343"/>
    </source>
</evidence>
<dbReference type="EMBL" id="UFQQ01000028">
    <property type="protein sequence ID" value="SSW93012.1"/>
    <property type="molecule type" value="Genomic_DNA"/>
</dbReference>